<name>A0ABT9INZ4_9MICC</name>
<sequence>MSLRDVPEPVPGEGEVLIEVHAAGLNPVDLKTRDGLFRGFLRYRLPIVAGNELAGVVRAVGTGVTHFAPGDRVYTRVDHRRLGAFAELAAVQEEFVARMPASLGFAEAAALPLAGLAALQVLRDHLSVRPGDRILITGGAGGVGTLAIQLAVALGAEVVTTASPEGAGLVRGLGVGTVIDYRSRRIAGLPRDYDGVLDTVGGRDLRDSFTVLRPGSLAVSLVGVPEPHMVQEDVGLGAFFGFGAWFLSLRIRRLARRHGVRYRGFLMHPSGADLDVLSGYVETGALKPVIETVYPFGRIGEAFARLESGRTKGKLVVEL</sequence>
<evidence type="ECO:0000313" key="3">
    <source>
        <dbReference type="Proteomes" id="UP001232725"/>
    </source>
</evidence>
<dbReference type="PANTHER" id="PTHR11695:SF648">
    <property type="entry name" value="ZINC-BINDING OXIDOREDUCTASE"/>
    <property type="match status" value="1"/>
</dbReference>
<dbReference type="EMBL" id="JAVALS010000005">
    <property type="protein sequence ID" value="MDP5227306.1"/>
    <property type="molecule type" value="Genomic_DNA"/>
</dbReference>
<protein>
    <submittedName>
        <fullName evidence="2">NADP-dependent oxidoreductase</fullName>
        <ecNumber evidence="2">1.-.-.-</ecNumber>
    </submittedName>
</protein>
<evidence type="ECO:0000313" key="2">
    <source>
        <dbReference type="EMBL" id="MDP5227306.1"/>
    </source>
</evidence>
<dbReference type="SUPFAM" id="SSF50129">
    <property type="entry name" value="GroES-like"/>
    <property type="match status" value="1"/>
</dbReference>
<dbReference type="InterPro" id="IPR020843">
    <property type="entry name" value="ER"/>
</dbReference>
<keyword evidence="2" id="KW-0560">Oxidoreductase</keyword>
<evidence type="ECO:0000259" key="1">
    <source>
        <dbReference type="SMART" id="SM00829"/>
    </source>
</evidence>
<organism evidence="2 3">
    <name type="scientific">Arthrobacter horti</name>
    <dbReference type="NCBI Taxonomy" id="3068273"/>
    <lineage>
        <taxon>Bacteria</taxon>
        <taxon>Bacillati</taxon>
        <taxon>Actinomycetota</taxon>
        <taxon>Actinomycetes</taxon>
        <taxon>Micrococcales</taxon>
        <taxon>Micrococcaceae</taxon>
        <taxon>Arthrobacter</taxon>
    </lineage>
</organism>
<dbReference type="InterPro" id="IPR036291">
    <property type="entry name" value="NAD(P)-bd_dom_sf"/>
</dbReference>
<dbReference type="Gene3D" id="3.90.180.10">
    <property type="entry name" value="Medium-chain alcohol dehydrogenases, catalytic domain"/>
    <property type="match status" value="1"/>
</dbReference>
<dbReference type="PANTHER" id="PTHR11695">
    <property type="entry name" value="ALCOHOL DEHYDROGENASE RELATED"/>
    <property type="match status" value="1"/>
</dbReference>
<feature type="domain" description="Enoyl reductase (ER)" evidence="1">
    <location>
        <begin position="2"/>
        <end position="317"/>
    </location>
</feature>
<accession>A0ABT9INZ4</accession>
<dbReference type="CDD" id="cd05289">
    <property type="entry name" value="MDR_like_2"/>
    <property type="match status" value="1"/>
</dbReference>
<dbReference type="InterPro" id="IPR011032">
    <property type="entry name" value="GroES-like_sf"/>
</dbReference>
<comment type="caution">
    <text evidence="2">The sequence shown here is derived from an EMBL/GenBank/DDBJ whole genome shotgun (WGS) entry which is preliminary data.</text>
</comment>
<dbReference type="Pfam" id="PF13602">
    <property type="entry name" value="ADH_zinc_N_2"/>
    <property type="match status" value="1"/>
</dbReference>
<dbReference type="Gene3D" id="3.40.50.720">
    <property type="entry name" value="NAD(P)-binding Rossmann-like Domain"/>
    <property type="match status" value="1"/>
</dbReference>
<dbReference type="GO" id="GO:0016491">
    <property type="term" value="F:oxidoreductase activity"/>
    <property type="evidence" value="ECO:0007669"/>
    <property type="project" value="UniProtKB-KW"/>
</dbReference>
<dbReference type="Pfam" id="PF08240">
    <property type="entry name" value="ADH_N"/>
    <property type="match status" value="1"/>
</dbReference>
<dbReference type="SUPFAM" id="SSF51735">
    <property type="entry name" value="NAD(P)-binding Rossmann-fold domains"/>
    <property type="match status" value="1"/>
</dbReference>
<keyword evidence="3" id="KW-1185">Reference proteome</keyword>
<dbReference type="InterPro" id="IPR013154">
    <property type="entry name" value="ADH-like_N"/>
</dbReference>
<gene>
    <name evidence="2" type="ORF">Q9R02_09100</name>
</gene>
<dbReference type="Proteomes" id="UP001232725">
    <property type="component" value="Unassembled WGS sequence"/>
</dbReference>
<dbReference type="EC" id="1.-.-.-" evidence="2"/>
<reference evidence="2 3" key="1">
    <citation type="submission" date="2023-08" db="EMBL/GenBank/DDBJ databases">
        <title>Arthrobacter horti sp. nov., isolated from forest soil.</title>
        <authorList>
            <person name="Park M."/>
        </authorList>
    </citation>
    <scope>NUCLEOTIDE SEQUENCE [LARGE SCALE GENOMIC DNA]</scope>
    <source>
        <strain evidence="2 3">YJM1</strain>
    </source>
</reference>
<dbReference type="InterPro" id="IPR050700">
    <property type="entry name" value="YIM1/Zinc_Alcohol_DH_Fams"/>
</dbReference>
<proteinExistence type="predicted"/>
<dbReference type="SMART" id="SM00829">
    <property type="entry name" value="PKS_ER"/>
    <property type="match status" value="1"/>
</dbReference>
<dbReference type="RefSeq" id="WP_305996359.1">
    <property type="nucleotide sequence ID" value="NZ_JAVALS010000005.1"/>
</dbReference>